<dbReference type="AlphaFoldDB" id="A0A5N6TWB1"/>
<accession>A0A5N6TWB1</accession>
<dbReference type="OrthoDB" id="426293at2759"/>
<reference evidence="4 5" key="1">
    <citation type="submission" date="2019-04" db="EMBL/GenBank/DDBJ databases">
        <title>Friends and foes A comparative genomics study of 23 Aspergillus species from section Flavi.</title>
        <authorList>
            <consortium name="DOE Joint Genome Institute"/>
            <person name="Kjaerbolling I."/>
            <person name="Vesth T."/>
            <person name="Frisvad J.C."/>
            <person name="Nybo J.L."/>
            <person name="Theobald S."/>
            <person name="Kildgaard S."/>
            <person name="Isbrandt T."/>
            <person name="Kuo A."/>
            <person name="Sato A."/>
            <person name="Lyhne E.K."/>
            <person name="Kogle M.E."/>
            <person name="Wiebenga A."/>
            <person name="Kun R.S."/>
            <person name="Lubbers R.J."/>
            <person name="Makela M.R."/>
            <person name="Barry K."/>
            <person name="Chovatia M."/>
            <person name="Clum A."/>
            <person name="Daum C."/>
            <person name="Haridas S."/>
            <person name="He G."/>
            <person name="LaButti K."/>
            <person name="Lipzen A."/>
            <person name="Mondo S."/>
            <person name="Riley R."/>
            <person name="Salamov A."/>
            <person name="Simmons B.A."/>
            <person name="Magnuson J.K."/>
            <person name="Henrissat B."/>
            <person name="Mortensen U.H."/>
            <person name="Larsen T.O."/>
            <person name="Devries R.P."/>
            <person name="Grigoriev I.V."/>
            <person name="Machida M."/>
            <person name="Baker S.E."/>
            <person name="Andersen M.R."/>
        </authorList>
    </citation>
    <scope>NUCLEOTIDE SEQUENCE [LARGE SCALE GENOMIC DNA]</scope>
    <source>
        <strain evidence="4 5">IBT 18842</strain>
    </source>
</reference>
<dbReference type="Pfam" id="PF12796">
    <property type="entry name" value="Ank_2"/>
    <property type="match status" value="1"/>
</dbReference>
<feature type="repeat" description="ANK" evidence="3">
    <location>
        <begin position="253"/>
        <end position="285"/>
    </location>
</feature>
<evidence type="ECO:0000256" key="3">
    <source>
        <dbReference type="PROSITE-ProRule" id="PRU00023"/>
    </source>
</evidence>
<evidence type="ECO:0000313" key="4">
    <source>
        <dbReference type="EMBL" id="KAE8150672.1"/>
    </source>
</evidence>
<protein>
    <submittedName>
        <fullName evidence="4">Ankyrin repeat-containing domain protein</fullName>
    </submittedName>
</protein>
<keyword evidence="1" id="KW-0677">Repeat</keyword>
<dbReference type="PANTHER" id="PTHR24198">
    <property type="entry name" value="ANKYRIN REPEAT AND PROTEIN KINASE DOMAIN-CONTAINING PROTEIN"/>
    <property type="match status" value="1"/>
</dbReference>
<dbReference type="PROSITE" id="PS50088">
    <property type="entry name" value="ANK_REPEAT"/>
    <property type="match status" value="1"/>
</dbReference>
<dbReference type="Gene3D" id="3.40.50.720">
    <property type="entry name" value="NAD(P)-binding Rossmann-like Domain"/>
    <property type="match status" value="1"/>
</dbReference>
<dbReference type="SUPFAM" id="SSF51735">
    <property type="entry name" value="NAD(P)-binding Rossmann-fold domains"/>
    <property type="match status" value="1"/>
</dbReference>
<dbReference type="EMBL" id="ML742088">
    <property type="protein sequence ID" value="KAE8150672.1"/>
    <property type="molecule type" value="Genomic_DNA"/>
</dbReference>
<dbReference type="InterPro" id="IPR036770">
    <property type="entry name" value="Ankyrin_rpt-contain_sf"/>
</dbReference>
<gene>
    <name evidence="4" type="ORF">BDV25DRAFT_139584</name>
</gene>
<dbReference type="PROSITE" id="PS50297">
    <property type="entry name" value="ANK_REP_REGION"/>
    <property type="match status" value="1"/>
</dbReference>
<sequence length="525" mass="58873">MLTDRDNQRSMFKLYEKSEHPRSVFLKDMEATAAAGDLDALLEQLEQWQSQIDEYGVPAMQSDRAWYMPEPFTFHDVYESLGSRFGYDISVDTYSFVLNKLLVSAVTEHRVEVVEYLLKREECPLSMNAVVKAINRDFYDLLELFLAHGWDIDRPPVLGGSSLLRWFIRNEKRVRWLLEHGADPNAGNRVLGPAGQLAPINILKLLAEYGADFENSNALHGAAKGKKTGRIEVMQWLLDEVHVPINHQDVHSRKETALHVAVRYNYLEGLAFLLDRGIDVNIRDSYGATAMDWARQEGYLDALKTLLSEPLQRALRGKAALVIDACSEIGSLVAIELAEARARVVCAEFRTSSRPQAFRAVTIITLNGGIATSIWADPRKSDQVKKAIEYTIHLFGRLDIICYPRSFGHLGKGGVIINIGVLSGTTLPEVLSHYKDFQDSVNFSVQAAVKDYTNAGIKVWSIIHTNTEDHILDVTVSRLAQIVRELPTTNDPNRSGGNIRIGRVLWTGSGGRWQVKSTEEVSPNK</sequence>
<keyword evidence="5" id="KW-1185">Reference proteome</keyword>
<name>A0A5N6TWB1_ASPAV</name>
<dbReference type="Proteomes" id="UP000325780">
    <property type="component" value="Unassembled WGS sequence"/>
</dbReference>
<evidence type="ECO:0000256" key="1">
    <source>
        <dbReference type="ARBA" id="ARBA00022737"/>
    </source>
</evidence>
<evidence type="ECO:0000313" key="5">
    <source>
        <dbReference type="Proteomes" id="UP000325780"/>
    </source>
</evidence>
<organism evidence="4 5">
    <name type="scientific">Aspergillus avenaceus</name>
    <dbReference type="NCBI Taxonomy" id="36643"/>
    <lineage>
        <taxon>Eukaryota</taxon>
        <taxon>Fungi</taxon>
        <taxon>Dikarya</taxon>
        <taxon>Ascomycota</taxon>
        <taxon>Pezizomycotina</taxon>
        <taxon>Eurotiomycetes</taxon>
        <taxon>Eurotiomycetidae</taxon>
        <taxon>Eurotiales</taxon>
        <taxon>Aspergillaceae</taxon>
        <taxon>Aspergillus</taxon>
        <taxon>Aspergillus subgen. Circumdati</taxon>
    </lineage>
</organism>
<dbReference type="Gene3D" id="1.25.40.20">
    <property type="entry name" value="Ankyrin repeat-containing domain"/>
    <property type="match status" value="2"/>
</dbReference>
<dbReference type="SUPFAM" id="SSF48403">
    <property type="entry name" value="Ankyrin repeat"/>
    <property type="match status" value="1"/>
</dbReference>
<dbReference type="SMART" id="SM00248">
    <property type="entry name" value="ANK"/>
    <property type="match status" value="5"/>
</dbReference>
<dbReference type="PANTHER" id="PTHR24198:SF165">
    <property type="entry name" value="ANKYRIN REPEAT-CONTAINING PROTEIN-RELATED"/>
    <property type="match status" value="1"/>
</dbReference>
<keyword evidence="2 3" id="KW-0040">ANK repeat</keyword>
<dbReference type="InterPro" id="IPR002110">
    <property type="entry name" value="Ankyrin_rpt"/>
</dbReference>
<evidence type="ECO:0000256" key="2">
    <source>
        <dbReference type="ARBA" id="ARBA00023043"/>
    </source>
</evidence>
<proteinExistence type="predicted"/>
<dbReference type="InterPro" id="IPR036291">
    <property type="entry name" value="NAD(P)-bd_dom_sf"/>
</dbReference>